<keyword evidence="2" id="KW-1185">Reference proteome</keyword>
<comment type="caution">
    <text evidence="1">The sequence shown here is derived from an EMBL/GenBank/DDBJ whole genome shotgun (WGS) entry which is preliminary data.</text>
</comment>
<proteinExistence type="predicted"/>
<name>A0ABP1FQI0_9CHLO</name>
<evidence type="ECO:0000313" key="1">
    <source>
        <dbReference type="EMBL" id="CAL5221196.1"/>
    </source>
</evidence>
<gene>
    <name evidence="1" type="primary">g3344</name>
    <name evidence="1" type="ORF">VP750_LOCUS2855</name>
</gene>
<accession>A0ABP1FQI0</accession>
<reference evidence="1 2" key="1">
    <citation type="submission" date="2024-06" db="EMBL/GenBank/DDBJ databases">
        <authorList>
            <person name="Kraege A."/>
            <person name="Thomma B."/>
        </authorList>
    </citation>
    <scope>NUCLEOTIDE SEQUENCE [LARGE SCALE GENOMIC DNA]</scope>
</reference>
<dbReference type="Proteomes" id="UP001497392">
    <property type="component" value="Unassembled WGS sequence"/>
</dbReference>
<sequence length="218" mass="23189">MSTYRAALPILLALAARLKVSRETKFLAAAIFTDRDRPVALPPQEDTLCTLICLDKAAKTHSKGECISMADIQTAAAEVLGPAFSSTDLKRVELWLEPRLSTGNLPQLSSDAMLDMLKHLQRTGMQVFAGATSDEGLLGLCDTILEALLFCPGLQTCLTCGGSLLAAAVIGAAVLMNGKQSERHGYPGLLALLADIAGHPKEVISAQVRMIMSTVLQQ</sequence>
<evidence type="ECO:0000313" key="2">
    <source>
        <dbReference type="Proteomes" id="UP001497392"/>
    </source>
</evidence>
<dbReference type="EMBL" id="CAXHTA020000005">
    <property type="protein sequence ID" value="CAL5221196.1"/>
    <property type="molecule type" value="Genomic_DNA"/>
</dbReference>
<protein>
    <submittedName>
        <fullName evidence="1">G3344 protein</fullName>
    </submittedName>
</protein>
<organism evidence="1 2">
    <name type="scientific">Coccomyxa viridis</name>
    <dbReference type="NCBI Taxonomy" id="1274662"/>
    <lineage>
        <taxon>Eukaryota</taxon>
        <taxon>Viridiplantae</taxon>
        <taxon>Chlorophyta</taxon>
        <taxon>core chlorophytes</taxon>
        <taxon>Trebouxiophyceae</taxon>
        <taxon>Trebouxiophyceae incertae sedis</taxon>
        <taxon>Coccomyxaceae</taxon>
        <taxon>Coccomyxa</taxon>
    </lineage>
</organism>